<dbReference type="PANTHER" id="PTHR11011:SF12">
    <property type="entry name" value="FATTY ACYL-COA REDUCTASE"/>
    <property type="match status" value="1"/>
</dbReference>
<keyword evidence="5" id="KW-1185">Reference proteome</keyword>
<dbReference type="Proteomes" id="UP001162164">
    <property type="component" value="Unassembled WGS sequence"/>
</dbReference>
<gene>
    <name evidence="4" type="ORF">NQ317_006503</name>
</gene>
<evidence type="ECO:0000313" key="5">
    <source>
        <dbReference type="Proteomes" id="UP001162164"/>
    </source>
</evidence>
<comment type="similarity">
    <text evidence="1">Belongs to the fatty acyl-CoA reductase family.</text>
</comment>
<proteinExistence type="inferred from homology"/>
<reference evidence="4" key="1">
    <citation type="journal article" date="2023" name="Insect Mol. Biol.">
        <title>Genome sequencing provides insights into the evolution of gene families encoding plant cell wall-degrading enzymes in longhorned beetles.</title>
        <authorList>
            <person name="Shin N.R."/>
            <person name="Okamura Y."/>
            <person name="Kirsch R."/>
            <person name="Pauchet Y."/>
        </authorList>
    </citation>
    <scope>NUCLEOTIDE SEQUENCE</scope>
    <source>
        <strain evidence="4">MMC_N1</strain>
    </source>
</reference>
<keyword evidence="2" id="KW-0732">Signal</keyword>
<keyword evidence="1" id="KW-0444">Lipid biosynthesis</keyword>
<comment type="function">
    <text evidence="1">Catalyzes the reduction of fatty acyl-CoA to fatty alcohols.</text>
</comment>
<evidence type="ECO:0000256" key="1">
    <source>
        <dbReference type="RuleBase" id="RU363097"/>
    </source>
</evidence>
<sequence length="411" mass="45767">MYPLVKALGVVRAFLAGGATGAIIDTSANMSELNSPVVEWYKNRSIFITGGTGFMGKVMVEKLLYACSGLRYIYILMRNKRGKSPQQRLEDMWKLPLFERLRNSQPEAIEKIVPVIGDLYTDNLGLKSSDLELLQDNVSIVFHIAATLKLDAKLKDAVEQNTSGTARVLDISKKMKNLKAFIHYSTAFCSADIEVFEERVYESKDNPRDVINITNWLNSEALDIATPSIISPHPNTYTYTKRLAETLVADEFGKIPVCIIRPSIVIPATEEPLPGWVDSLNGPVGLLVGGGKGVIRSMYCKGENKGQFIPVDFAINASIVIAYLVGSAKTKPKEVPVYNLTQSAVLPITYREIIDKGRAVVYNNPFEMQVWYPDGDIRSSKVIHNLYSIFFHWLPAILIDLIMLICGQKTL</sequence>
<dbReference type="PANTHER" id="PTHR11011">
    <property type="entry name" value="MALE STERILITY PROTEIN 2-RELATED"/>
    <property type="match status" value="1"/>
</dbReference>
<evidence type="ECO:0000256" key="2">
    <source>
        <dbReference type="SAM" id="SignalP"/>
    </source>
</evidence>
<dbReference type="EC" id="1.2.1.84" evidence="1"/>
<keyword evidence="1" id="KW-0521">NADP</keyword>
<comment type="catalytic activity">
    <reaction evidence="1">
        <text>a long-chain fatty acyl-CoA + 2 NADPH + 2 H(+) = a long-chain primary fatty alcohol + 2 NADP(+) + CoA</text>
        <dbReference type="Rhea" id="RHEA:52716"/>
        <dbReference type="ChEBI" id="CHEBI:15378"/>
        <dbReference type="ChEBI" id="CHEBI:57287"/>
        <dbReference type="ChEBI" id="CHEBI:57783"/>
        <dbReference type="ChEBI" id="CHEBI:58349"/>
        <dbReference type="ChEBI" id="CHEBI:77396"/>
        <dbReference type="ChEBI" id="CHEBI:83139"/>
        <dbReference type="EC" id="1.2.1.84"/>
    </reaction>
</comment>
<dbReference type="InterPro" id="IPR036291">
    <property type="entry name" value="NAD(P)-bd_dom_sf"/>
</dbReference>
<dbReference type="SUPFAM" id="SSF51735">
    <property type="entry name" value="NAD(P)-binding Rossmann-fold domains"/>
    <property type="match status" value="1"/>
</dbReference>
<dbReference type="EMBL" id="JAPWTJ010001525">
    <property type="protein sequence ID" value="KAJ8971090.1"/>
    <property type="molecule type" value="Genomic_DNA"/>
</dbReference>
<keyword evidence="1" id="KW-0443">Lipid metabolism</keyword>
<evidence type="ECO:0000313" key="4">
    <source>
        <dbReference type="EMBL" id="KAJ8971090.1"/>
    </source>
</evidence>
<organism evidence="4 5">
    <name type="scientific">Molorchus minor</name>
    <dbReference type="NCBI Taxonomy" id="1323400"/>
    <lineage>
        <taxon>Eukaryota</taxon>
        <taxon>Metazoa</taxon>
        <taxon>Ecdysozoa</taxon>
        <taxon>Arthropoda</taxon>
        <taxon>Hexapoda</taxon>
        <taxon>Insecta</taxon>
        <taxon>Pterygota</taxon>
        <taxon>Neoptera</taxon>
        <taxon>Endopterygota</taxon>
        <taxon>Coleoptera</taxon>
        <taxon>Polyphaga</taxon>
        <taxon>Cucujiformia</taxon>
        <taxon>Chrysomeloidea</taxon>
        <taxon>Cerambycidae</taxon>
        <taxon>Lamiinae</taxon>
        <taxon>Monochamini</taxon>
        <taxon>Molorchus</taxon>
    </lineage>
</organism>
<feature type="signal peptide" evidence="2">
    <location>
        <begin position="1"/>
        <end position="21"/>
    </location>
</feature>
<feature type="chain" id="PRO_5047206198" description="Fatty acyl-CoA reductase" evidence="2">
    <location>
        <begin position="22"/>
        <end position="411"/>
    </location>
</feature>
<feature type="domain" description="Thioester reductase (TE)" evidence="3">
    <location>
        <begin position="48"/>
        <end position="317"/>
    </location>
</feature>
<evidence type="ECO:0000259" key="3">
    <source>
        <dbReference type="Pfam" id="PF07993"/>
    </source>
</evidence>
<dbReference type="Pfam" id="PF07993">
    <property type="entry name" value="NAD_binding_4"/>
    <property type="match status" value="1"/>
</dbReference>
<keyword evidence="1" id="KW-0560">Oxidoreductase</keyword>
<comment type="caution">
    <text evidence="4">The sequence shown here is derived from an EMBL/GenBank/DDBJ whole genome shotgun (WGS) entry which is preliminary data.</text>
</comment>
<dbReference type="InterPro" id="IPR013120">
    <property type="entry name" value="FAR_NAD-bd"/>
</dbReference>
<name>A0ABQ9J1B1_9CUCU</name>
<accession>A0ABQ9J1B1</accession>
<protein>
    <recommendedName>
        <fullName evidence="1">Fatty acyl-CoA reductase</fullName>
        <ecNumber evidence="1">1.2.1.84</ecNumber>
    </recommendedName>
</protein>
<dbReference type="CDD" id="cd05236">
    <property type="entry name" value="FAR-N_SDR_e"/>
    <property type="match status" value="1"/>
</dbReference>
<dbReference type="Gene3D" id="3.40.50.720">
    <property type="entry name" value="NAD(P)-binding Rossmann-like Domain"/>
    <property type="match status" value="1"/>
</dbReference>
<dbReference type="InterPro" id="IPR026055">
    <property type="entry name" value="FAR"/>
</dbReference>